<organism evidence="2 3">
    <name type="scientific">Micromonospora lupini str. Lupac 08</name>
    <dbReference type="NCBI Taxonomy" id="1150864"/>
    <lineage>
        <taxon>Bacteria</taxon>
        <taxon>Bacillati</taxon>
        <taxon>Actinomycetota</taxon>
        <taxon>Actinomycetes</taxon>
        <taxon>Micromonosporales</taxon>
        <taxon>Micromonosporaceae</taxon>
        <taxon>Micromonospora</taxon>
    </lineage>
</organism>
<feature type="region of interest" description="Disordered" evidence="1">
    <location>
        <begin position="243"/>
        <end position="273"/>
    </location>
</feature>
<dbReference type="Proteomes" id="UP000003448">
    <property type="component" value="Unassembled WGS sequence"/>
</dbReference>
<protein>
    <submittedName>
        <fullName evidence="2">Uncharacterized protein</fullName>
    </submittedName>
</protein>
<dbReference type="EMBL" id="CAIE01000010">
    <property type="protein sequence ID" value="CCH16068.1"/>
    <property type="molecule type" value="Genomic_DNA"/>
</dbReference>
<reference evidence="3" key="1">
    <citation type="journal article" date="2012" name="J. Bacteriol.">
        <title>Genome Sequence of Micromonospora lupini Lupac 08, Isolated from Root Nodules of Lupinus angustifolius.</title>
        <authorList>
            <person name="Alonso-Vega P."/>
            <person name="Normand P."/>
            <person name="Bacigalupe R."/>
            <person name="Pujic P."/>
            <person name="Lajus A."/>
            <person name="Vallenet D."/>
            <person name="Carro L."/>
            <person name="Coll P."/>
            <person name="Trujillo M.E."/>
        </authorList>
    </citation>
    <scope>NUCLEOTIDE SEQUENCE [LARGE SCALE GENOMIC DNA]</scope>
    <source>
        <strain evidence="3">Lupac 08</strain>
    </source>
</reference>
<feature type="compositionally biased region" description="Polar residues" evidence="1">
    <location>
        <begin position="249"/>
        <end position="265"/>
    </location>
</feature>
<gene>
    <name evidence="2" type="ORF">MILUP08_40979</name>
</gene>
<evidence type="ECO:0000313" key="2">
    <source>
        <dbReference type="EMBL" id="CCH16068.1"/>
    </source>
</evidence>
<evidence type="ECO:0000313" key="3">
    <source>
        <dbReference type="Proteomes" id="UP000003448"/>
    </source>
</evidence>
<accession>I0KWX1</accession>
<evidence type="ECO:0000256" key="1">
    <source>
        <dbReference type="SAM" id="MobiDB-lite"/>
    </source>
</evidence>
<proteinExistence type="predicted"/>
<name>I0KWX1_9ACTN</name>
<sequence>MEVGGVTAPGCWRERVTVMRARRLVAVATVAVGIVALSGCRAEPGVAAYVGDHRITQDAVTAVLDDLRAKNPTPPAEDPSTAAQPPLPGPAQVASVLVLGEVCARVSKEKNYQPRAQVSPEQAAQQFGLAPDTRYVRSVAELYTCLSGVPAGEAVAPTEKELADVVAAGRKAAKIPANVSDEDAARQLDGEQSREQLRAALATRRSLVEAVESYDVTVNPRYRPLEFPVLTFEGNAPAVSVPLGEAGTDTVTDVSTPDATPSSGNPDAEGTAS</sequence>
<comment type="caution">
    <text evidence="2">The sequence shown here is derived from an EMBL/GenBank/DDBJ whole genome shotgun (WGS) entry which is preliminary data.</text>
</comment>
<keyword evidence="3" id="KW-1185">Reference proteome</keyword>
<dbReference type="STRING" id="1150864.MILUP08_40979"/>
<dbReference type="AlphaFoldDB" id="I0KWX1"/>
<dbReference type="eggNOG" id="ENOG502ZEFP">
    <property type="taxonomic scope" value="Bacteria"/>
</dbReference>
<feature type="region of interest" description="Disordered" evidence="1">
    <location>
        <begin position="69"/>
        <end position="88"/>
    </location>
</feature>